<dbReference type="eggNOG" id="ENOG502RRTR">
    <property type="taxonomic scope" value="Eukaryota"/>
</dbReference>
<evidence type="ECO:0000313" key="3">
    <source>
        <dbReference type="Proteomes" id="UP000004995"/>
    </source>
</evidence>
<organism evidence="2 3">
    <name type="scientific">Setaria italica</name>
    <name type="common">Foxtail millet</name>
    <name type="synonym">Panicum italicum</name>
    <dbReference type="NCBI Taxonomy" id="4555"/>
    <lineage>
        <taxon>Eukaryota</taxon>
        <taxon>Viridiplantae</taxon>
        <taxon>Streptophyta</taxon>
        <taxon>Embryophyta</taxon>
        <taxon>Tracheophyta</taxon>
        <taxon>Spermatophyta</taxon>
        <taxon>Magnoliopsida</taxon>
        <taxon>Liliopsida</taxon>
        <taxon>Poales</taxon>
        <taxon>Poaceae</taxon>
        <taxon>PACMAD clade</taxon>
        <taxon>Panicoideae</taxon>
        <taxon>Panicodae</taxon>
        <taxon>Paniceae</taxon>
        <taxon>Cenchrinae</taxon>
        <taxon>Setaria</taxon>
    </lineage>
</organism>
<feature type="compositionally biased region" description="Gly residues" evidence="1">
    <location>
        <begin position="39"/>
        <end position="60"/>
    </location>
</feature>
<dbReference type="Proteomes" id="UP000004995">
    <property type="component" value="Unassembled WGS sequence"/>
</dbReference>
<feature type="compositionally biased region" description="Acidic residues" evidence="1">
    <location>
        <begin position="195"/>
        <end position="214"/>
    </location>
</feature>
<proteinExistence type="predicted"/>
<reference evidence="2" key="2">
    <citation type="submission" date="2018-08" db="UniProtKB">
        <authorList>
            <consortium name="EnsemblPlants"/>
        </authorList>
    </citation>
    <scope>IDENTIFICATION</scope>
    <source>
        <strain evidence="2">Yugu1</strain>
    </source>
</reference>
<protein>
    <recommendedName>
        <fullName evidence="4">DUF4283 domain-containing protein</fullName>
    </recommendedName>
</protein>
<feature type="compositionally biased region" description="Basic and acidic residues" evidence="1">
    <location>
        <begin position="22"/>
        <end position="38"/>
    </location>
</feature>
<feature type="compositionally biased region" description="Gly residues" evidence="1">
    <location>
        <begin position="1"/>
        <end position="10"/>
    </location>
</feature>
<dbReference type="EnsemblPlants" id="KQK95330">
    <property type="protein sequence ID" value="KQK95330"/>
    <property type="gene ID" value="SETIT_027735mg"/>
</dbReference>
<dbReference type="HOGENOM" id="CLU_441737_0_0_1"/>
<keyword evidence="3" id="KW-1185">Reference proteome</keyword>
<evidence type="ECO:0000313" key="2">
    <source>
        <dbReference type="EnsemblPlants" id="KQK95330"/>
    </source>
</evidence>
<evidence type="ECO:0008006" key="4">
    <source>
        <dbReference type="Google" id="ProtNLM"/>
    </source>
</evidence>
<reference evidence="3" key="1">
    <citation type="journal article" date="2012" name="Nat. Biotechnol.">
        <title>Reference genome sequence of the model plant Setaria.</title>
        <authorList>
            <person name="Bennetzen J.L."/>
            <person name="Schmutz J."/>
            <person name="Wang H."/>
            <person name="Percifield R."/>
            <person name="Hawkins J."/>
            <person name="Pontaroli A.C."/>
            <person name="Estep M."/>
            <person name="Feng L."/>
            <person name="Vaughn J.N."/>
            <person name="Grimwood J."/>
            <person name="Jenkins J."/>
            <person name="Barry K."/>
            <person name="Lindquist E."/>
            <person name="Hellsten U."/>
            <person name="Deshpande S."/>
            <person name="Wang X."/>
            <person name="Wu X."/>
            <person name="Mitros T."/>
            <person name="Triplett J."/>
            <person name="Yang X."/>
            <person name="Ye C.Y."/>
            <person name="Mauro-Herrera M."/>
            <person name="Wang L."/>
            <person name="Li P."/>
            <person name="Sharma M."/>
            <person name="Sharma R."/>
            <person name="Ronald P.C."/>
            <person name="Panaud O."/>
            <person name="Kellogg E.A."/>
            <person name="Brutnell T.P."/>
            <person name="Doust A.N."/>
            <person name="Tuskan G.A."/>
            <person name="Rokhsar D."/>
            <person name="Devos K.M."/>
        </authorList>
    </citation>
    <scope>NUCLEOTIDE SEQUENCE [LARGE SCALE GENOMIC DNA]</scope>
    <source>
        <strain evidence="3">cv. Yugu1</strain>
    </source>
</reference>
<sequence length="619" mass="67063">MAGGAGGGDQHCGRNYGGRSDFAGRGRDHGGHGERSDGTRGGGAEGTVPGIGGSGFGGSYHGTNPGKGLAEERTTSRRMHLRGIKVQNLEVGLGGTGTQQQHIHCAVSMSVELQRMIMKNEIKPKQKLQKVWVHVYGVPYEIRSFLPLWAVGSILGATQRVDMRSMKKIGVVRLMVAVLDVNCIPDKVDIVVDDLTDNGGEPDDLDEDDDLEPDNQDKDKDLEMEDVQKKTMMDQALLSDQVPKFGASTDMEMQIMENVIDLAVDNLLDEISGRVVAEINQDTTYTSESPIEKGSHTNDVVAYNEVLKANVHAAVDTDSYSDRDGTEVVVQGSEIAGEIFHAPMINLMGVRIPESDKTPTMQEGTATLGPLTEHNDSASAFRQHMTCVLGLDGPVHDTSRLSLPKEHQLGEIATLTGASEEFSEVGQGTASTGKSDECRPSDKDLMLPDAATNLVTTTKEVPCTGGRSSKRAAAIGDIKIMEKAMNLAAKRNSLEPDSIISSRVANIGVSMGRHNRVILSSVTSLKNIEIDRLKLSGKKDGCSSKVSSPKINLDEEEEDLLDAHLHHISRDFEESAYEEGYDQICCELNATPRKKRLNSRNKNKIAIKKPIIPSKLCLK</sequence>
<dbReference type="AlphaFoldDB" id="K3ZMC1"/>
<feature type="region of interest" description="Disordered" evidence="1">
    <location>
        <begin position="1"/>
        <end position="75"/>
    </location>
</feature>
<dbReference type="InParanoid" id="K3ZMC1"/>
<feature type="region of interest" description="Disordered" evidence="1">
    <location>
        <begin position="195"/>
        <end position="223"/>
    </location>
</feature>
<dbReference type="EMBL" id="AGNK02005140">
    <property type="status" value="NOT_ANNOTATED_CDS"/>
    <property type="molecule type" value="Genomic_DNA"/>
</dbReference>
<dbReference type="Gramene" id="KQK95330">
    <property type="protein sequence ID" value="KQK95330"/>
    <property type="gene ID" value="SETIT_027735mg"/>
</dbReference>
<evidence type="ECO:0000256" key="1">
    <source>
        <dbReference type="SAM" id="MobiDB-lite"/>
    </source>
</evidence>
<dbReference type="PANTHER" id="PTHR33170:SF50">
    <property type="entry name" value="DUF4283 DOMAIN-CONTAINING PROTEIN"/>
    <property type="match status" value="1"/>
</dbReference>
<name>K3ZMC1_SETIT</name>
<dbReference type="PANTHER" id="PTHR33170">
    <property type="entry name" value="DUF4283 DOMAIN-CONTAINING PROTEIN-RELATED"/>
    <property type="match status" value="1"/>
</dbReference>
<accession>K3ZMC1</accession>